<evidence type="ECO:0000313" key="2">
    <source>
        <dbReference type="EMBL" id="MVP01730.1"/>
    </source>
</evidence>
<accession>A0A7X3FL44</accession>
<organism evidence="2 3">
    <name type="scientific">Paenibacillus lutrae</name>
    <dbReference type="NCBI Taxonomy" id="2078573"/>
    <lineage>
        <taxon>Bacteria</taxon>
        <taxon>Bacillati</taxon>
        <taxon>Bacillota</taxon>
        <taxon>Bacilli</taxon>
        <taxon>Bacillales</taxon>
        <taxon>Paenibacillaceae</taxon>
        <taxon>Paenibacillus</taxon>
    </lineage>
</organism>
<dbReference type="EMBL" id="RHLK01000015">
    <property type="protein sequence ID" value="MVP01730.1"/>
    <property type="molecule type" value="Genomic_DNA"/>
</dbReference>
<dbReference type="Proteomes" id="UP000490800">
    <property type="component" value="Unassembled WGS sequence"/>
</dbReference>
<reference evidence="2 3" key="1">
    <citation type="journal article" date="2019" name="Microorganisms">
        <title>Paenibacillus lutrae sp. nov., A Chitinolytic Species Isolated from A River Otter in Castril Natural Park, Granada, Spain.</title>
        <authorList>
            <person name="Rodriguez M."/>
            <person name="Reina J.C."/>
            <person name="Bejar V."/>
            <person name="Llamas I."/>
        </authorList>
    </citation>
    <scope>NUCLEOTIDE SEQUENCE [LARGE SCALE GENOMIC DNA]</scope>
    <source>
        <strain evidence="2 3">N10</strain>
    </source>
</reference>
<dbReference type="InterPro" id="IPR016092">
    <property type="entry name" value="ATAP"/>
</dbReference>
<sequence length="121" mass="12896">MSLLKISDEATDKIKEMLEAEENPSLFLRVGVKEGGCSGFSYGMGLDDDQKADDTILDFSGLKVVVDSDSAKYLYGVEIDYKDAGMGGGFTIDNPNAVASCGCGASFKVKDEEGKAEKCED</sequence>
<dbReference type="GO" id="GO:0051537">
    <property type="term" value="F:2 iron, 2 sulfur cluster binding"/>
    <property type="evidence" value="ECO:0007669"/>
    <property type="project" value="TreeGrafter"/>
</dbReference>
<dbReference type="GO" id="GO:0051539">
    <property type="term" value="F:4 iron, 4 sulfur cluster binding"/>
    <property type="evidence" value="ECO:0007669"/>
    <property type="project" value="TreeGrafter"/>
</dbReference>
<gene>
    <name evidence="2" type="primary">erpA</name>
    <name evidence="2" type="ORF">EDM21_19740</name>
</gene>
<dbReference type="InterPro" id="IPR017870">
    <property type="entry name" value="FeS_cluster_insertion_CS"/>
</dbReference>
<comment type="caution">
    <text evidence="2">The sequence shown here is derived from an EMBL/GenBank/DDBJ whole genome shotgun (WGS) entry which is preliminary data.</text>
</comment>
<protein>
    <submittedName>
        <fullName evidence="2">Iron-sulfur cluster insertion protein ErpA</fullName>
    </submittedName>
</protein>
<dbReference type="NCBIfam" id="NF010147">
    <property type="entry name" value="PRK13623.1"/>
    <property type="match status" value="1"/>
</dbReference>
<dbReference type="PANTHER" id="PTHR43011:SF1">
    <property type="entry name" value="IRON-SULFUR CLUSTER ASSEMBLY 2 HOMOLOG, MITOCHONDRIAL"/>
    <property type="match status" value="1"/>
</dbReference>
<keyword evidence="3" id="KW-1185">Reference proteome</keyword>
<dbReference type="InterPro" id="IPR035903">
    <property type="entry name" value="HesB-like_dom_sf"/>
</dbReference>
<dbReference type="OrthoDB" id="9801228at2"/>
<evidence type="ECO:0000259" key="1">
    <source>
        <dbReference type="Pfam" id="PF01521"/>
    </source>
</evidence>
<dbReference type="SUPFAM" id="SSF89360">
    <property type="entry name" value="HesB-like domain"/>
    <property type="match status" value="1"/>
</dbReference>
<dbReference type="InterPro" id="IPR000361">
    <property type="entry name" value="ATAP_core_dom"/>
</dbReference>
<feature type="domain" description="Core" evidence="1">
    <location>
        <begin position="4"/>
        <end position="104"/>
    </location>
</feature>
<dbReference type="RefSeq" id="WP_157338167.1">
    <property type="nucleotide sequence ID" value="NZ_RHLK01000015.1"/>
</dbReference>
<dbReference type="Gene3D" id="2.60.300.12">
    <property type="entry name" value="HesB-like domain"/>
    <property type="match status" value="1"/>
</dbReference>
<dbReference type="GO" id="GO:0016226">
    <property type="term" value="P:iron-sulfur cluster assembly"/>
    <property type="evidence" value="ECO:0007669"/>
    <property type="project" value="InterPro"/>
</dbReference>
<evidence type="ECO:0000313" key="3">
    <source>
        <dbReference type="Proteomes" id="UP000490800"/>
    </source>
</evidence>
<dbReference type="AlphaFoldDB" id="A0A7X3FL44"/>
<dbReference type="PANTHER" id="PTHR43011">
    <property type="entry name" value="IRON-SULFUR CLUSTER ASSEMBLY 2 HOMOLOG, MITOCHONDRIAL"/>
    <property type="match status" value="1"/>
</dbReference>
<dbReference type="Pfam" id="PF01521">
    <property type="entry name" value="Fe-S_biosyn"/>
    <property type="match status" value="1"/>
</dbReference>
<dbReference type="PROSITE" id="PS01152">
    <property type="entry name" value="HESB"/>
    <property type="match status" value="1"/>
</dbReference>
<dbReference type="GO" id="GO:0005506">
    <property type="term" value="F:iron ion binding"/>
    <property type="evidence" value="ECO:0007669"/>
    <property type="project" value="TreeGrafter"/>
</dbReference>
<name>A0A7X3FL44_9BACL</name>
<proteinExistence type="predicted"/>
<dbReference type="NCBIfam" id="TIGR00049">
    <property type="entry name" value="iron-sulfur cluster assembly accessory protein"/>
    <property type="match status" value="1"/>
</dbReference>